<reference evidence="1 6" key="4">
    <citation type="submission" date="2019-07" db="EMBL/GenBank/DDBJ databases">
        <title>Whole genome shotgun sequence of Flavobacterium glycines NBRC 105008.</title>
        <authorList>
            <person name="Hosoyama A."/>
            <person name="Uohara A."/>
            <person name="Ohji S."/>
            <person name="Ichikawa N."/>
        </authorList>
    </citation>
    <scope>NUCLEOTIDE SEQUENCE [LARGE SCALE GENOMIC DNA]</scope>
    <source>
        <strain evidence="1 6">NBRC 105008</strain>
    </source>
</reference>
<comment type="caution">
    <text evidence="2">The sequence shown here is derived from an EMBL/GenBank/DDBJ whole genome shotgun (WGS) entry which is preliminary data.</text>
</comment>
<evidence type="ECO:0000313" key="5">
    <source>
        <dbReference type="Proteomes" id="UP000182367"/>
    </source>
</evidence>
<reference evidence="4" key="1">
    <citation type="submission" date="2016-03" db="EMBL/GenBank/DDBJ databases">
        <title>Draft genome sequence of Paenibacillus glacialis DSM 22343.</title>
        <authorList>
            <person name="Shin S.-K."/>
            <person name="Yi H."/>
        </authorList>
    </citation>
    <scope>NUCLEOTIDE SEQUENCE [LARGE SCALE GENOMIC DNA]</scope>
    <source>
        <strain evidence="4">NBRC 105008</strain>
    </source>
</reference>
<reference evidence="3 5" key="3">
    <citation type="submission" date="2016-10" db="EMBL/GenBank/DDBJ databases">
        <authorList>
            <person name="Varghese N."/>
            <person name="Submissions S."/>
        </authorList>
    </citation>
    <scope>NUCLEOTIDE SEQUENCE [LARGE SCALE GENOMIC DNA]</scope>
    <source>
        <strain evidence="3 5">Gm-149</strain>
    </source>
</reference>
<reference evidence="2" key="2">
    <citation type="submission" date="2016-03" db="EMBL/GenBank/DDBJ databases">
        <authorList>
            <person name="Ploux O."/>
        </authorList>
    </citation>
    <scope>NUCLEOTIDE SEQUENCE</scope>
    <source>
        <strain evidence="2">NBRC 105008</strain>
    </source>
</reference>
<sequence length="332" mass="38815">MKKTILLTLILISISCKRDNFHIENKELNSGHLIYTSKILGIPFDFDVKFDDQNVRIYEDLLFTTSKITIVNKKISEVLHLNSRFALNQKLKESHFFYSSIKQMELLQMGSAYGDTIITKTNNYKNILGYKCREIIMNLGEQVKISLWTTDKIKTGIVFPNTPLTFDNETALEYEMKILGSTKRYYKIKSIENIVKNDKDFQHKIPDEYKLIVPISVFSLDTIWNKNKDEKKLKSFQYPNFIGGNKNTKKYFHTVLPKLIKGNYFSCSLLFTVNKLGRIEDLKISRDINKDEEIIRNELKNTKWIPAKVYGTPVNSEVRIYYSKLQNPSFHS</sequence>
<evidence type="ECO:0000313" key="2">
    <source>
        <dbReference type="EMBL" id="OCB71307.1"/>
    </source>
</evidence>
<dbReference type="EMBL" id="FNEO01000001">
    <property type="protein sequence ID" value="SDI72528.1"/>
    <property type="molecule type" value="Genomic_DNA"/>
</dbReference>
<evidence type="ECO:0000313" key="6">
    <source>
        <dbReference type="Proteomes" id="UP000321579"/>
    </source>
</evidence>
<name>A0A1B9DNP1_9FLAO</name>
<evidence type="ECO:0000313" key="3">
    <source>
        <dbReference type="EMBL" id="SDI72528.1"/>
    </source>
</evidence>
<proteinExistence type="predicted"/>
<dbReference type="RefSeq" id="WP_066327735.1">
    <property type="nucleotide sequence ID" value="NZ_BJVF01000001.1"/>
</dbReference>
<dbReference type="EMBL" id="LVEO01000018">
    <property type="protein sequence ID" value="OCB71307.1"/>
    <property type="molecule type" value="Genomic_DNA"/>
</dbReference>
<dbReference type="OrthoDB" id="1265378at2"/>
<dbReference type="Proteomes" id="UP000093226">
    <property type="component" value="Unassembled WGS sequence"/>
</dbReference>
<dbReference type="Proteomes" id="UP000321579">
    <property type="component" value="Unassembled WGS sequence"/>
</dbReference>
<protein>
    <recommendedName>
        <fullName evidence="7">TonB C-terminal domain-containing protein</fullName>
    </recommendedName>
</protein>
<evidence type="ECO:0000313" key="1">
    <source>
        <dbReference type="EMBL" id="GEL10318.1"/>
    </source>
</evidence>
<dbReference type="Proteomes" id="UP000182367">
    <property type="component" value="Unassembled WGS sequence"/>
</dbReference>
<gene>
    <name evidence="2" type="ORF">FBGL_08645</name>
    <name evidence="1" type="ORF">FGL01_10570</name>
    <name evidence="3" type="ORF">SAMN05192550_0650</name>
</gene>
<dbReference type="PROSITE" id="PS51257">
    <property type="entry name" value="PROKAR_LIPOPROTEIN"/>
    <property type="match status" value="1"/>
</dbReference>
<evidence type="ECO:0008006" key="7">
    <source>
        <dbReference type="Google" id="ProtNLM"/>
    </source>
</evidence>
<organism evidence="2 4">
    <name type="scientific">Flavobacterium glycines</name>
    <dbReference type="NCBI Taxonomy" id="551990"/>
    <lineage>
        <taxon>Bacteria</taxon>
        <taxon>Pseudomonadati</taxon>
        <taxon>Bacteroidota</taxon>
        <taxon>Flavobacteriia</taxon>
        <taxon>Flavobacteriales</taxon>
        <taxon>Flavobacteriaceae</taxon>
        <taxon>Flavobacterium</taxon>
    </lineage>
</organism>
<dbReference type="EMBL" id="BJVF01000001">
    <property type="protein sequence ID" value="GEL10318.1"/>
    <property type="molecule type" value="Genomic_DNA"/>
</dbReference>
<accession>A0A1B9DNP1</accession>
<dbReference type="AlphaFoldDB" id="A0A1B9DNP1"/>
<keyword evidence="5" id="KW-1185">Reference proteome</keyword>
<evidence type="ECO:0000313" key="4">
    <source>
        <dbReference type="Proteomes" id="UP000093226"/>
    </source>
</evidence>